<organism evidence="2 3">
    <name type="scientific">Aciduricibacillus chroicocephali</name>
    <dbReference type="NCBI Taxonomy" id="3054939"/>
    <lineage>
        <taxon>Bacteria</taxon>
        <taxon>Bacillati</taxon>
        <taxon>Bacillota</taxon>
        <taxon>Bacilli</taxon>
        <taxon>Bacillales</taxon>
        <taxon>Bacillaceae</taxon>
        <taxon>Aciduricibacillus</taxon>
    </lineage>
</organism>
<feature type="transmembrane region" description="Helical" evidence="1">
    <location>
        <begin position="126"/>
        <end position="148"/>
    </location>
</feature>
<sequence>MNSQNNETALSVCKRSILTGFIGGILWTMIGTVLAYFKFMQFAPRAILVNPWLKTGWASRWQGGLLAIFLAGILSIFVALVYFVLFRKLSSMWIGTIYGLLIWAVVFIIALPVIRSLPHFGALTKETLVTSACLYILFGVFVGFSISYDYEDTVTNSRTSRRM</sequence>
<gene>
    <name evidence="2" type="ORF">QR721_07695</name>
</gene>
<keyword evidence="1" id="KW-0812">Transmembrane</keyword>
<evidence type="ECO:0000313" key="2">
    <source>
        <dbReference type="EMBL" id="WLV23542.1"/>
    </source>
</evidence>
<reference evidence="2" key="1">
    <citation type="submission" date="2023-06" db="EMBL/GenBank/DDBJ databases">
        <title>A Treasure from Seagulls: Isolation and Description of Aciduricobacillus qingdaonensis gen. nov., sp. nov., a Rare Obligately Uric Acid-utilizing Member in the Family Bacillaceae.</title>
        <authorList>
            <person name="Liu W."/>
            <person name="Wang B."/>
        </authorList>
    </citation>
    <scope>NUCLEOTIDE SEQUENCE</scope>
    <source>
        <strain evidence="2">44XB</strain>
    </source>
</reference>
<keyword evidence="1" id="KW-0472">Membrane</keyword>
<feature type="transmembrane region" description="Helical" evidence="1">
    <location>
        <begin position="92"/>
        <end position="114"/>
    </location>
</feature>
<dbReference type="RefSeq" id="WP_348025647.1">
    <property type="nucleotide sequence ID" value="NZ_CP129113.1"/>
</dbReference>
<dbReference type="InterPro" id="IPR024563">
    <property type="entry name" value="YqhR"/>
</dbReference>
<proteinExistence type="predicted"/>
<evidence type="ECO:0000256" key="1">
    <source>
        <dbReference type="SAM" id="Phobius"/>
    </source>
</evidence>
<dbReference type="Proteomes" id="UP001180087">
    <property type="component" value="Chromosome"/>
</dbReference>
<keyword evidence="1" id="KW-1133">Transmembrane helix</keyword>
<name>A0ABY9KUV7_9BACI</name>
<feature type="transmembrane region" description="Helical" evidence="1">
    <location>
        <begin position="17"/>
        <end position="37"/>
    </location>
</feature>
<keyword evidence="3" id="KW-1185">Reference proteome</keyword>
<accession>A0ABY9KUV7</accession>
<feature type="transmembrane region" description="Helical" evidence="1">
    <location>
        <begin position="64"/>
        <end position="86"/>
    </location>
</feature>
<dbReference type="Pfam" id="PF11085">
    <property type="entry name" value="YqhR"/>
    <property type="match status" value="1"/>
</dbReference>
<protein>
    <submittedName>
        <fullName evidence="2">YqhR family membrane protein</fullName>
    </submittedName>
</protein>
<dbReference type="EMBL" id="CP129113">
    <property type="protein sequence ID" value="WLV23542.1"/>
    <property type="molecule type" value="Genomic_DNA"/>
</dbReference>
<evidence type="ECO:0000313" key="3">
    <source>
        <dbReference type="Proteomes" id="UP001180087"/>
    </source>
</evidence>